<name>A0A2Z7BUS7_9LAMI</name>
<keyword evidence="1" id="KW-0670">Pyruvate</keyword>
<keyword evidence="1" id="KW-0808">Transferase</keyword>
<accession>A0A2Z7BUS7</accession>
<gene>
    <name evidence="1" type="ORF">F511_25808</name>
</gene>
<reference evidence="1 2" key="1">
    <citation type="journal article" date="2015" name="Proc. Natl. Acad. Sci. U.S.A.">
        <title>The resurrection genome of Boea hygrometrica: A blueprint for survival of dehydration.</title>
        <authorList>
            <person name="Xiao L."/>
            <person name="Yang G."/>
            <person name="Zhang L."/>
            <person name="Yang X."/>
            <person name="Zhao S."/>
            <person name="Ji Z."/>
            <person name="Zhou Q."/>
            <person name="Hu M."/>
            <person name="Wang Y."/>
            <person name="Chen M."/>
            <person name="Xu Y."/>
            <person name="Jin H."/>
            <person name="Xiao X."/>
            <person name="Hu G."/>
            <person name="Bao F."/>
            <person name="Hu Y."/>
            <person name="Wan P."/>
            <person name="Li L."/>
            <person name="Deng X."/>
            <person name="Kuang T."/>
            <person name="Xiang C."/>
            <person name="Zhu J.K."/>
            <person name="Oliver M.J."/>
            <person name="He Y."/>
        </authorList>
    </citation>
    <scope>NUCLEOTIDE SEQUENCE [LARGE SCALE GENOMIC DNA]</scope>
    <source>
        <strain evidence="2">cv. XS01</strain>
    </source>
</reference>
<dbReference type="EMBL" id="KV001976">
    <property type="protein sequence ID" value="KZV38321.1"/>
    <property type="molecule type" value="Genomic_DNA"/>
</dbReference>
<dbReference type="AlphaFoldDB" id="A0A2Z7BUS7"/>
<evidence type="ECO:0000313" key="2">
    <source>
        <dbReference type="Proteomes" id="UP000250235"/>
    </source>
</evidence>
<dbReference type="GO" id="GO:0016740">
    <property type="term" value="F:transferase activity"/>
    <property type="evidence" value="ECO:0007669"/>
    <property type="project" value="UniProtKB-KW"/>
</dbReference>
<organism evidence="1 2">
    <name type="scientific">Dorcoceras hygrometricum</name>
    <dbReference type="NCBI Taxonomy" id="472368"/>
    <lineage>
        <taxon>Eukaryota</taxon>
        <taxon>Viridiplantae</taxon>
        <taxon>Streptophyta</taxon>
        <taxon>Embryophyta</taxon>
        <taxon>Tracheophyta</taxon>
        <taxon>Spermatophyta</taxon>
        <taxon>Magnoliopsida</taxon>
        <taxon>eudicotyledons</taxon>
        <taxon>Gunneridae</taxon>
        <taxon>Pentapetalae</taxon>
        <taxon>asterids</taxon>
        <taxon>lamiids</taxon>
        <taxon>Lamiales</taxon>
        <taxon>Gesneriaceae</taxon>
        <taxon>Didymocarpoideae</taxon>
        <taxon>Trichosporeae</taxon>
        <taxon>Loxocarpinae</taxon>
        <taxon>Dorcoceras</taxon>
    </lineage>
</organism>
<protein>
    <submittedName>
        <fullName evidence="1">Thiosulfate/3-mercaptopyruvate sulfurtransferase 1, mitochondrial-like</fullName>
    </submittedName>
</protein>
<evidence type="ECO:0000313" key="1">
    <source>
        <dbReference type="EMBL" id="KZV38321.1"/>
    </source>
</evidence>
<dbReference type="Proteomes" id="UP000250235">
    <property type="component" value="Unassembled WGS sequence"/>
</dbReference>
<sequence length="100" mass="11314">MPLLPLKTTENQRDNLAQDNHRLERDLRYEKRFSASHVGSLRERHSAHLPGSRCASHILRAILCRVPDTMYLAIGGSSKQFPLSSTPTDLIQLIHIVQTS</sequence>
<keyword evidence="2" id="KW-1185">Reference proteome</keyword>
<proteinExistence type="predicted"/>